<gene>
    <name evidence="1" type="ORF">CLG85_06630</name>
</gene>
<dbReference type="EMBL" id="NTHN01000084">
    <property type="protein sequence ID" value="PBD19942.1"/>
    <property type="molecule type" value="Genomic_DNA"/>
</dbReference>
<dbReference type="Gene3D" id="3.20.170.30">
    <property type="match status" value="1"/>
</dbReference>
<dbReference type="OrthoDB" id="4537997at2"/>
<sequence>MPTSCAEIKVAKCHPKFKGSHGSWRRQDVHLSQDEETAVKAATRHGRAVVLRVHTVSGVEITPVPRTLTR</sequence>
<reference evidence="1" key="1">
    <citation type="submission" date="2017-09" db="EMBL/GenBank/DDBJ databases">
        <title>Yangia sp. SAOS 153D whole genome sequencing.</title>
        <authorList>
            <person name="Verma A."/>
            <person name="Krishnamurthi S."/>
        </authorList>
    </citation>
    <scope>NUCLEOTIDE SEQUENCE [LARGE SCALE GENOMIC DNA]</scope>
    <source>
        <strain evidence="1">SAOS 153D</strain>
    </source>
</reference>
<proteinExistence type="predicted"/>
<name>A0A2A3JXT8_9RHOB</name>
<evidence type="ECO:0000313" key="1">
    <source>
        <dbReference type="EMBL" id="PBD19942.1"/>
    </source>
</evidence>
<dbReference type="InterPro" id="IPR042081">
    <property type="entry name" value="RNA_2'-PTrans_C"/>
</dbReference>
<dbReference type="AlphaFoldDB" id="A0A2A3JXT8"/>
<organism evidence="1">
    <name type="scientific">Alloyangia mangrovi</name>
    <dbReference type="NCBI Taxonomy" id="1779329"/>
    <lineage>
        <taxon>Bacteria</taxon>
        <taxon>Pseudomonadati</taxon>
        <taxon>Pseudomonadota</taxon>
        <taxon>Alphaproteobacteria</taxon>
        <taxon>Rhodobacterales</taxon>
        <taxon>Roseobacteraceae</taxon>
        <taxon>Alloyangia</taxon>
    </lineage>
</organism>
<protein>
    <submittedName>
        <fullName evidence="1">Uncharacterized protein</fullName>
    </submittedName>
</protein>
<accession>A0A2A3JXT8</accession>
<comment type="caution">
    <text evidence="1">The sequence shown here is derived from an EMBL/GenBank/DDBJ whole genome shotgun (WGS) entry which is preliminary data.</text>
</comment>